<evidence type="ECO:0000259" key="1">
    <source>
        <dbReference type="PROSITE" id="PS51186"/>
    </source>
</evidence>
<dbReference type="GO" id="GO:0005737">
    <property type="term" value="C:cytoplasm"/>
    <property type="evidence" value="ECO:0007669"/>
    <property type="project" value="TreeGrafter"/>
</dbReference>
<dbReference type="InterPro" id="IPR000182">
    <property type="entry name" value="GNAT_dom"/>
</dbReference>
<dbReference type="PANTHER" id="PTHR43441:SF11">
    <property type="entry name" value="RIBOSOMAL-PROTEIN-SERINE ACETYLTRANSFERASE"/>
    <property type="match status" value="1"/>
</dbReference>
<reference evidence="2" key="1">
    <citation type="submission" date="2021-06" db="EMBL/GenBank/DDBJ databases">
        <title>Complete genome sequence of Nocardioides sp. G188.</title>
        <authorList>
            <person name="Im W.-T."/>
        </authorList>
    </citation>
    <scope>NUCLEOTIDE SEQUENCE</scope>
    <source>
        <strain evidence="2">G188</strain>
    </source>
</reference>
<dbReference type="EMBL" id="CP077062">
    <property type="protein sequence ID" value="QWZ10498.1"/>
    <property type="molecule type" value="Genomic_DNA"/>
</dbReference>
<dbReference type="InterPro" id="IPR051908">
    <property type="entry name" value="Ribosomal_N-acetyltransferase"/>
</dbReference>
<dbReference type="Pfam" id="PF13302">
    <property type="entry name" value="Acetyltransf_3"/>
    <property type="match status" value="1"/>
</dbReference>
<dbReference type="PANTHER" id="PTHR43441">
    <property type="entry name" value="RIBOSOMAL-PROTEIN-SERINE ACETYLTRANSFERASE"/>
    <property type="match status" value="1"/>
</dbReference>
<dbReference type="AlphaFoldDB" id="A0A975T2J3"/>
<dbReference type="Proteomes" id="UP000683575">
    <property type="component" value="Chromosome"/>
</dbReference>
<organism evidence="2 3">
    <name type="scientific">Nocardioides panacis</name>
    <dbReference type="NCBI Taxonomy" id="2849501"/>
    <lineage>
        <taxon>Bacteria</taxon>
        <taxon>Bacillati</taxon>
        <taxon>Actinomycetota</taxon>
        <taxon>Actinomycetes</taxon>
        <taxon>Propionibacteriales</taxon>
        <taxon>Nocardioidaceae</taxon>
        <taxon>Nocardioides</taxon>
    </lineage>
</organism>
<accession>A0A975T2J3</accession>
<proteinExistence type="predicted"/>
<protein>
    <submittedName>
        <fullName evidence="2">GNAT family N-acetyltransferase</fullName>
    </submittedName>
</protein>
<dbReference type="KEGG" id="nps:KRR39_08795"/>
<name>A0A975T2J3_9ACTN</name>
<gene>
    <name evidence="2" type="ORF">KRR39_08795</name>
</gene>
<dbReference type="PROSITE" id="PS51186">
    <property type="entry name" value="GNAT"/>
    <property type="match status" value="1"/>
</dbReference>
<dbReference type="GO" id="GO:0008999">
    <property type="term" value="F:protein-N-terminal-alanine acetyltransferase activity"/>
    <property type="evidence" value="ECO:0007669"/>
    <property type="project" value="TreeGrafter"/>
</dbReference>
<evidence type="ECO:0000313" key="3">
    <source>
        <dbReference type="Proteomes" id="UP000683575"/>
    </source>
</evidence>
<feature type="domain" description="N-acetyltransferase" evidence="1">
    <location>
        <begin position="1"/>
        <end position="161"/>
    </location>
</feature>
<keyword evidence="3" id="KW-1185">Reference proteome</keyword>
<dbReference type="GO" id="GO:1990189">
    <property type="term" value="F:protein N-terminal-serine acetyltransferase activity"/>
    <property type="evidence" value="ECO:0007669"/>
    <property type="project" value="TreeGrafter"/>
</dbReference>
<evidence type="ECO:0000313" key="2">
    <source>
        <dbReference type="EMBL" id="QWZ10498.1"/>
    </source>
</evidence>
<sequence>MRLRTYTPDDFEEFLDLHRREDVARFLPWFPRDEESARAALVRHQGLVVEADGQGVTLAALDKRTGRLVGDFVLILRSVDHLRGEVGYVLHPDFAGQGLATEGARHMLHIAFDLLGLRRVIGRIDARNVASARVLTKIGMRHEAHLVQNELFKGEWTDEDDFAVLRSEWEGS</sequence>